<evidence type="ECO:0000256" key="14">
    <source>
        <dbReference type="PIRNR" id="PIRNR004491"/>
    </source>
</evidence>
<dbReference type="GO" id="GO:0009398">
    <property type="term" value="P:FMN biosynthetic process"/>
    <property type="evidence" value="ECO:0007669"/>
    <property type="project" value="UniProtKB-UniRule"/>
</dbReference>
<evidence type="ECO:0000313" key="16">
    <source>
        <dbReference type="EMBL" id="TMQ68546.1"/>
    </source>
</evidence>
<comment type="pathway">
    <text evidence="1 14">Cofactor biosynthesis; FAD biosynthesis; FAD from FMN: step 1/1.</text>
</comment>
<dbReference type="AlphaFoldDB" id="A0A538TY17"/>
<dbReference type="NCBIfam" id="NF004160">
    <property type="entry name" value="PRK05627.1-3"/>
    <property type="match status" value="1"/>
</dbReference>
<evidence type="ECO:0000256" key="5">
    <source>
        <dbReference type="ARBA" id="ARBA00022679"/>
    </source>
</evidence>
<gene>
    <name evidence="16" type="ORF">E6K78_00955</name>
</gene>
<dbReference type="InterPro" id="IPR014729">
    <property type="entry name" value="Rossmann-like_a/b/a_fold"/>
</dbReference>
<evidence type="ECO:0000256" key="13">
    <source>
        <dbReference type="ARBA" id="ARBA00049494"/>
    </source>
</evidence>
<comment type="caution">
    <text evidence="16">The sequence shown here is derived from an EMBL/GenBank/DDBJ whole genome shotgun (WGS) entry which is preliminary data.</text>
</comment>
<dbReference type="GO" id="GO:0005524">
    <property type="term" value="F:ATP binding"/>
    <property type="evidence" value="ECO:0007669"/>
    <property type="project" value="UniProtKB-UniRule"/>
</dbReference>
<evidence type="ECO:0000256" key="10">
    <source>
        <dbReference type="ARBA" id="ARBA00022840"/>
    </source>
</evidence>
<dbReference type="UniPathway" id="UPA00277">
    <property type="reaction ID" value="UER00407"/>
</dbReference>
<dbReference type="EC" id="2.7.7.2" evidence="14"/>
<evidence type="ECO:0000256" key="2">
    <source>
        <dbReference type="ARBA" id="ARBA00005201"/>
    </source>
</evidence>
<sequence>MSAGRLPLGGAHGPGRVSTSLAIGVFDGLHLGHRALLERALARAREASGRPIVLSFDPHPDVVLSRGAFRIRAPLTPLPEKRRRLLAMGVDDLVVLPFTRELASLEPEEFVDRYLVTPYAPSALVVGEGFALGRNRTGTVERLRAIGRARGFEVEAVPLVQRDGGPISSTRIRDLLAQGRVAEAGRLLGRSYELEGRVVGGEGIGRSLGYPTANLRLHHEKFLPADGIYAARAQWEGAPWRLAAMSIGVRPTFDGRVRTVEVHVLDWSGELVGRALEVELVDWLRPEIRFESSDALVQAMGQDVAETRRRLGPEARGVTT</sequence>
<evidence type="ECO:0000256" key="1">
    <source>
        <dbReference type="ARBA" id="ARBA00004726"/>
    </source>
</evidence>
<dbReference type="EC" id="2.7.1.26" evidence="14"/>
<dbReference type="SUPFAM" id="SSF52374">
    <property type="entry name" value="Nucleotidylyl transferase"/>
    <property type="match status" value="1"/>
</dbReference>
<keyword evidence="11" id="KW-0511">Multifunctional enzyme</keyword>
<comment type="catalytic activity">
    <reaction evidence="12 14">
        <text>riboflavin + ATP = FMN + ADP + H(+)</text>
        <dbReference type="Rhea" id="RHEA:14357"/>
        <dbReference type="ChEBI" id="CHEBI:15378"/>
        <dbReference type="ChEBI" id="CHEBI:30616"/>
        <dbReference type="ChEBI" id="CHEBI:57986"/>
        <dbReference type="ChEBI" id="CHEBI:58210"/>
        <dbReference type="ChEBI" id="CHEBI:456216"/>
        <dbReference type="EC" id="2.7.1.26"/>
    </reaction>
</comment>
<keyword evidence="9 14" id="KW-0274">FAD</keyword>
<keyword evidence="8 14" id="KW-0418">Kinase</keyword>
<keyword evidence="5 14" id="KW-0808">Transferase</keyword>
<accession>A0A538TY17</accession>
<keyword evidence="3 14" id="KW-0285">Flavoprotein</keyword>
<evidence type="ECO:0000256" key="11">
    <source>
        <dbReference type="ARBA" id="ARBA00023268"/>
    </source>
</evidence>
<dbReference type="SUPFAM" id="SSF82114">
    <property type="entry name" value="Riboflavin kinase-like"/>
    <property type="match status" value="1"/>
</dbReference>
<dbReference type="SMART" id="SM00904">
    <property type="entry name" value="Flavokinase"/>
    <property type="match status" value="1"/>
</dbReference>
<dbReference type="GO" id="GO:0006747">
    <property type="term" value="P:FAD biosynthetic process"/>
    <property type="evidence" value="ECO:0007669"/>
    <property type="project" value="UniProtKB-UniRule"/>
</dbReference>
<dbReference type="FunFam" id="3.40.50.620:FF:000021">
    <property type="entry name" value="Riboflavin biosynthesis protein"/>
    <property type="match status" value="1"/>
</dbReference>
<feature type="domain" description="Riboflavin kinase" evidence="15">
    <location>
        <begin position="187"/>
        <end position="312"/>
    </location>
</feature>
<protein>
    <recommendedName>
        <fullName evidence="14">Riboflavin biosynthesis protein</fullName>
    </recommendedName>
    <domain>
        <recommendedName>
            <fullName evidence="14">Riboflavin kinase</fullName>
            <ecNumber evidence="14">2.7.1.26</ecNumber>
        </recommendedName>
        <alternativeName>
            <fullName evidence="14">Flavokinase</fullName>
        </alternativeName>
    </domain>
    <domain>
        <recommendedName>
            <fullName evidence="14">FMN adenylyltransferase</fullName>
            <ecNumber evidence="14">2.7.7.2</ecNumber>
        </recommendedName>
        <alternativeName>
            <fullName evidence="14">FAD pyrophosphorylase</fullName>
        </alternativeName>
        <alternativeName>
            <fullName evidence="14">FAD synthase</fullName>
        </alternativeName>
    </domain>
</protein>
<organism evidence="16 17">
    <name type="scientific">Eiseniibacteriota bacterium</name>
    <dbReference type="NCBI Taxonomy" id="2212470"/>
    <lineage>
        <taxon>Bacteria</taxon>
        <taxon>Candidatus Eiseniibacteriota</taxon>
    </lineage>
</organism>
<dbReference type="InterPro" id="IPR002606">
    <property type="entry name" value="Riboflavin_kinase_bac"/>
</dbReference>
<dbReference type="InterPro" id="IPR015865">
    <property type="entry name" value="Riboflavin_kinase_bac/euk"/>
</dbReference>
<dbReference type="PIRSF" id="PIRSF004491">
    <property type="entry name" value="FAD_Synth"/>
    <property type="match status" value="1"/>
</dbReference>
<evidence type="ECO:0000313" key="17">
    <source>
        <dbReference type="Proteomes" id="UP000316609"/>
    </source>
</evidence>
<dbReference type="Gene3D" id="3.40.50.620">
    <property type="entry name" value="HUPs"/>
    <property type="match status" value="1"/>
</dbReference>
<evidence type="ECO:0000256" key="12">
    <source>
        <dbReference type="ARBA" id="ARBA00047880"/>
    </source>
</evidence>
<dbReference type="GO" id="GO:0008531">
    <property type="term" value="F:riboflavin kinase activity"/>
    <property type="evidence" value="ECO:0007669"/>
    <property type="project" value="UniProtKB-UniRule"/>
</dbReference>
<dbReference type="Proteomes" id="UP000316609">
    <property type="component" value="Unassembled WGS sequence"/>
</dbReference>
<dbReference type="PANTHER" id="PTHR22749">
    <property type="entry name" value="RIBOFLAVIN KINASE/FMN ADENYLYLTRANSFERASE"/>
    <property type="match status" value="1"/>
</dbReference>
<name>A0A538TY17_UNCEI</name>
<dbReference type="GO" id="GO:0009231">
    <property type="term" value="P:riboflavin biosynthetic process"/>
    <property type="evidence" value="ECO:0007669"/>
    <property type="project" value="InterPro"/>
</dbReference>
<dbReference type="Gene3D" id="2.40.30.30">
    <property type="entry name" value="Riboflavin kinase-like"/>
    <property type="match status" value="1"/>
</dbReference>
<comment type="catalytic activity">
    <reaction evidence="13 14">
        <text>FMN + ATP + H(+) = FAD + diphosphate</text>
        <dbReference type="Rhea" id="RHEA:17237"/>
        <dbReference type="ChEBI" id="CHEBI:15378"/>
        <dbReference type="ChEBI" id="CHEBI:30616"/>
        <dbReference type="ChEBI" id="CHEBI:33019"/>
        <dbReference type="ChEBI" id="CHEBI:57692"/>
        <dbReference type="ChEBI" id="CHEBI:58210"/>
        <dbReference type="EC" id="2.7.7.2"/>
    </reaction>
</comment>
<dbReference type="PANTHER" id="PTHR22749:SF6">
    <property type="entry name" value="RIBOFLAVIN KINASE"/>
    <property type="match status" value="1"/>
</dbReference>
<keyword evidence="4 14" id="KW-0288">FMN</keyword>
<evidence type="ECO:0000259" key="15">
    <source>
        <dbReference type="SMART" id="SM00904"/>
    </source>
</evidence>
<evidence type="ECO:0000256" key="9">
    <source>
        <dbReference type="ARBA" id="ARBA00022827"/>
    </source>
</evidence>
<dbReference type="UniPathway" id="UPA00276">
    <property type="reaction ID" value="UER00406"/>
</dbReference>
<proteinExistence type="inferred from homology"/>
<evidence type="ECO:0000256" key="3">
    <source>
        <dbReference type="ARBA" id="ARBA00022630"/>
    </source>
</evidence>
<dbReference type="CDD" id="cd02064">
    <property type="entry name" value="FAD_synthetase_N"/>
    <property type="match status" value="1"/>
</dbReference>
<reference evidence="16 17" key="1">
    <citation type="journal article" date="2019" name="Nat. Microbiol.">
        <title>Mediterranean grassland soil C-N compound turnover is dependent on rainfall and depth, and is mediated by genomically divergent microorganisms.</title>
        <authorList>
            <person name="Diamond S."/>
            <person name="Andeer P.F."/>
            <person name="Li Z."/>
            <person name="Crits-Christoph A."/>
            <person name="Burstein D."/>
            <person name="Anantharaman K."/>
            <person name="Lane K.R."/>
            <person name="Thomas B.C."/>
            <person name="Pan C."/>
            <person name="Northen T.R."/>
            <person name="Banfield J.F."/>
        </authorList>
    </citation>
    <scope>NUCLEOTIDE SEQUENCE [LARGE SCALE GENOMIC DNA]</scope>
    <source>
        <strain evidence="16">WS_8</strain>
    </source>
</reference>
<dbReference type="NCBIfam" id="TIGR00083">
    <property type="entry name" value="ribF"/>
    <property type="match status" value="1"/>
</dbReference>
<dbReference type="InterPro" id="IPR023468">
    <property type="entry name" value="Riboflavin_kinase"/>
</dbReference>
<evidence type="ECO:0000256" key="6">
    <source>
        <dbReference type="ARBA" id="ARBA00022695"/>
    </source>
</evidence>
<evidence type="ECO:0000256" key="7">
    <source>
        <dbReference type="ARBA" id="ARBA00022741"/>
    </source>
</evidence>
<keyword evidence="6 14" id="KW-0548">Nucleotidyltransferase</keyword>
<keyword evidence="7 14" id="KW-0547">Nucleotide-binding</keyword>
<dbReference type="EMBL" id="VBOY01000007">
    <property type="protein sequence ID" value="TMQ68546.1"/>
    <property type="molecule type" value="Genomic_DNA"/>
</dbReference>
<evidence type="ECO:0000256" key="4">
    <source>
        <dbReference type="ARBA" id="ARBA00022643"/>
    </source>
</evidence>
<evidence type="ECO:0000256" key="8">
    <source>
        <dbReference type="ARBA" id="ARBA00022777"/>
    </source>
</evidence>
<dbReference type="GO" id="GO:0003919">
    <property type="term" value="F:FMN adenylyltransferase activity"/>
    <property type="evidence" value="ECO:0007669"/>
    <property type="project" value="UniProtKB-UniRule"/>
</dbReference>
<dbReference type="Pfam" id="PF01687">
    <property type="entry name" value="Flavokinase"/>
    <property type="match status" value="1"/>
</dbReference>
<dbReference type="InterPro" id="IPR023465">
    <property type="entry name" value="Riboflavin_kinase_dom_sf"/>
</dbReference>
<comment type="similarity">
    <text evidence="14">Belongs to the ribF family.</text>
</comment>
<comment type="pathway">
    <text evidence="2 14">Cofactor biosynthesis; FMN biosynthesis; FMN from riboflavin (ATP route): step 1/1.</text>
</comment>
<dbReference type="InterPro" id="IPR015864">
    <property type="entry name" value="FAD_synthase"/>
</dbReference>
<keyword evidence="10 14" id="KW-0067">ATP-binding</keyword>
<dbReference type="Pfam" id="PF06574">
    <property type="entry name" value="FAD_syn"/>
    <property type="match status" value="1"/>
</dbReference>